<organism evidence="2 3">
    <name type="scientific">Parvularcula marina</name>
    <dbReference type="NCBI Taxonomy" id="2292771"/>
    <lineage>
        <taxon>Bacteria</taxon>
        <taxon>Pseudomonadati</taxon>
        <taxon>Pseudomonadota</taxon>
        <taxon>Alphaproteobacteria</taxon>
        <taxon>Parvularculales</taxon>
        <taxon>Parvularculaceae</taxon>
        <taxon>Parvularcula</taxon>
    </lineage>
</organism>
<gene>
    <name evidence="2" type="ORF">DX908_02240</name>
</gene>
<proteinExistence type="predicted"/>
<dbReference type="EMBL" id="QUQO01000001">
    <property type="protein sequence ID" value="RFB04205.1"/>
    <property type="molecule type" value="Genomic_DNA"/>
</dbReference>
<comment type="caution">
    <text evidence="2">The sequence shown here is derived from an EMBL/GenBank/DDBJ whole genome shotgun (WGS) entry which is preliminary data.</text>
</comment>
<dbReference type="InParanoid" id="A0A371RFK2"/>
<evidence type="ECO:0000313" key="2">
    <source>
        <dbReference type="EMBL" id="RFB04205.1"/>
    </source>
</evidence>
<feature type="transmembrane region" description="Helical" evidence="1">
    <location>
        <begin position="34"/>
        <end position="57"/>
    </location>
</feature>
<dbReference type="RefSeq" id="WP_116390833.1">
    <property type="nucleotide sequence ID" value="NZ_CAXQPM010000029.1"/>
</dbReference>
<name>A0A371RFK2_9PROT</name>
<keyword evidence="1" id="KW-0472">Membrane</keyword>
<dbReference type="AlphaFoldDB" id="A0A371RFK2"/>
<protein>
    <submittedName>
        <fullName evidence="2">Uncharacterized protein</fullName>
    </submittedName>
</protein>
<dbReference type="Proteomes" id="UP000264589">
    <property type="component" value="Unassembled WGS sequence"/>
</dbReference>
<evidence type="ECO:0000256" key="1">
    <source>
        <dbReference type="SAM" id="Phobius"/>
    </source>
</evidence>
<accession>A0A371RFK2</accession>
<keyword evidence="3" id="KW-1185">Reference proteome</keyword>
<keyword evidence="1" id="KW-1133">Transmembrane helix</keyword>
<evidence type="ECO:0000313" key="3">
    <source>
        <dbReference type="Proteomes" id="UP000264589"/>
    </source>
</evidence>
<sequence>MAWPEAELIRKKAQEVMGHRLASPALTKTGLRLILQYVAAPILALLALIDLGLFLVFKYAFGQCYGVWCWF</sequence>
<keyword evidence="1" id="KW-0812">Transmembrane</keyword>
<reference evidence="2 3" key="1">
    <citation type="submission" date="2018-08" db="EMBL/GenBank/DDBJ databases">
        <title>Parvularcula sp. SM1705, isolated from surface water of the South Sea China.</title>
        <authorList>
            <person name="Sun L."/>
        </authorList>
    </citation>
    <scope>NUCLEOTIDE SEQUENCE [LARGE SCALE GENOMIC DNA]</scope>
    <source>
        <strain evidence="2 3">SM1705</strain>
    </source>
</reference>